<evidence type="ECO:0000313" key="13">
    <source>
        <dbReference type="EMBL" id="GLC59903.1"/>
    </source>
</evidence>
<dbReference type="InterPro" id="IPR036524">
    <property type="entry name" value="Frataxin/CyaY_sf"/>
</dbReference>
<evidence type="ECO:0000256" key="12">
    <source>
        <dbReference type="ARBA" id="ARBA00047990"/>
    </source>
</evidence>
<dbReference type="InterPro" id="IPR017789">
    <property type="entry name" value="Frataxin"/>
</dbReference>
<dbReference type="CDD" id="cd00503">
    <property type="entry name" value="Frataxin"/>
    <property type="match status" value="1"/>
</dbReference>
<dbReference type="GO" id="GO:0008198">
    <property type="term" value="F:ferrous iron binding"/>
    <property type="evidence" value="ECO:0007669"/>
    <property type="project" value="TreeGrafter"/>
</dbReference>
<evidence type="ECO:0000256" key="3">
    <source>
        <dbReference type="ARBA" id="ARBA00013107"/>
    </source>
</evidence>
<dbReference type="PROSITE" id="PS01344">
    <property type="entry name" value="FRATAXIN_1"/>
    <property type="match status" value="1"/>
</dbReference>
<keyword evidence="4" id="KW-0409">Iron storage</keyword>
<dbReference type="InterPro" id="IPR020895">
    <property type="entry name" value="Frataxin_CS"/>
</dbReference>
<evidence type="ECO:0000256" key="7">
    <source>
        <dbReference type="ARBA" id="ARBA00022946"/>
    </source>
</evidence>
<reference evidence="13 14" key="1">
    <citation type="journal article" date="2023" name="Commun. Biol.">
        <title>Reorganization of the ancestral sex-determining regions during the evolution of trioecy in Pleodorina starrii.</title>
        <authorList>
            <person name="Takahashi K."/>
            <person name="Suzuki S."/>
            <person name="Kawai-Toyooka H."/>
            <person name="Yamamoto K."/>
            <person name="Hamaji T."/>
            <person name="Ootsuki R."/>
            <person name="Yamaguchi H."/>
            <person name="Kawachi M."/>
            <person name="Higashiyama T."/>
            <person name="Nozaki H."/>
        </authorList>
    </citation>
    <scope>NUCLEOTIDE SEQUENCE [LARGE SCALE GENOMIC DNA]</scope>
    <source>
        <strain evidence="13 14">NIES-4479</strain>
    </source>
</reference>
<evidence type="ECO:0000256" key="1">
    <source>
        <dbReference type="ARBA" id="ARBA00004173"/>
    </source>
</evidence>
<keyword evidence="5" id="KW-0813">Transport</keyword>
<dbReference type="PANTHER" id="PTHR16821:SF2">
    <property type="entry name" value="FRATAXIN, MITOCHONDRIAL"/>
    <property type="match status" value="1"/>
</dbReference>
<dbReference type="GO" id="GO:0006879">
    <property type="term" value="P:intracellular iron ion homeostasis"/>
    <property type="evidence" value="ECO:0007669"/>
    <property type="project" value="UniProtKB-KW"/>
</dbReference>
<keyword evidence="9" id="KW-0408">Iron</keyword>
<dbReference type="AlphaFoldDB" id="A0A9W6BX92"/>
<keyword evidence="6" id="KW-0410">Iron transport</keyword>
<dbReference type="GO" id="GO:0005739">
    <property type="term" value="C:mitochondrion"/>
    <property type="evidence" value="ECO:0007669"/>
    <property type="project" value="UniProtKB-SubCell"/>
</dbReference>
<dbReference type="SUPFAM" id="SSF55387">
    <property type="entry name" value="Frataxin/Nqo15-like"/>
    <property type="match status" value="1"/>
</dbReference>
<evidence type="ECO:0000256" key="9">
    <source>
        <dbReference type="ARBA" id="ARBA00023004"/>
    </source>
</evidence>
<dbReference type="Proteomes" id="UP001165080">
    <property type="component" value="Unassembled WGS sequence"/>
</dbReference>
<keyword evidence="10" id="KW-0406">Ion transport</keyword>
<evidence type="ECO:0000256" key="5">
    <source>
        <dbReference type="ARBA" id="ARBA00022448"/>
    </source>
</evidence>
<comment type="similarity">
    <text evidence="2">Belongs to the frataxin family.</text>
</comment>
<keyword evidence="14" id="KW-1185">Reference proteome</keyword>
<comment type="subcellular location">
    <subcellularLocation>
        <location evidence="1">Mitochondrion</location>
    </subcellularLocation>
</comment>
<dbReference type="GO" id="GO:0051537">
    <property type="term" value="F:2 iron, 2 sulfur cluster binding"/>
    <property type="evidence" value="ECO:0007669"/>
    <property type="project" value="TreeGrafter"/>
</dbReference>
<dbReference type="GO" id="GO:0016226">
    <property type="term" value="P:iron-sulfur cluster assembly"/>
    <property type="evidence" value="ECO:0007669"/>
    <property type="project" value="InterPro"/>
</dbReference>
<dbReference type="Gene3D" id="3.30.920.10">
    <property type="entry name" value="Frataxin/CyaY"/>
    <property type="match status" value="1"/>
</dbReference>
<dbReference type="SMART" id="SM01219">
    <property type="entry name" value="Frataxin_Cyay"/>
    <property type="match status" value="1"/>
</dbReference>
<dbReference type="PRINTS" id="PR00904">
    <property type="entry name" value="FRATAXIN"/>
</dbReference>
<organism evidence="13 14">
    <name type="scientific">Pleodorina starrii</name>
    <dbReference type="NCBI Taxonomy" id="330485"/>
    <lineage>
        <taxon>Eukaryota</taxon>
        <taxon>Viridiplantae</taxon>
        <taxon>Chlorophyta</taxon>
        <taxon>core chlorophytes</taxon>
        <taxon>Chlorophyceae</taxon>
        <taxon>CS clade</taxon>
        <taxon>Chlamydomonadales</taxon>
        <taxon>Volvocaceae</taxon>
        <taxon>Pleodorina</taxon>
    </lineage>
</organism>
<dbReference type="NCBIfam" id="TIGR03421">
    <property type="entry name" value="FeS_CyaY"/>
    <property type="match status" value="1"/>
</dbReference>
<dbReference type="PANTHER" id="PTHR16821">
    <property type="entry name" value="FRATAXIN"/>
    <property type="match status" value="1"/>
</dbReference>
<comment type="catalytic activity">
    <reaction evidence="12">
        <text>4 Fe(2+) + O2 + 4 H(+) = 4 Fe(3+) + 2 H2O</text>
        <dbReference type="Rhea" id="RHEA:11148"/>
        <dbReference type="ChEBI" id="CHEBI:15377"/>
        <dbReference type="ChEBI" id="CHEBI:15378"/>
        <dbReference type="ChEBI" id="CHEBI:15379"/>
        <dbReference type="ChEBI" id="CHEBI:29033"/>
        <dbReference type="ChEBI" id="CHEBI:29034"/>
        <dbReference type="EC" id="1.16.3.1"/>
    </reaction>
</comment>
<dbReference type="GO" id="GO:0006826">
    <property type="term" value="P:iron ion transport"/>
    <property type="evidence" value="ECO:0007669"/>
    <property type="project" value="UniProtKB-KW"/>
</dbReference>
<comment type="caution">
    <text evidence="13">The sequence shown here is derived from an EMBL/GenBank/DDBJ whole genome shotgun (WGS) entry which is preliminary data.</text>
</comment>
<accession>A0A9W6BX92</accession>
<proteinExistence type="inferred from homology"/>
<dbReference type="EC" id="1.16.3.1" evidence="3"/>
<dbReference type="GO" id="GO:0004322">
    <property type="term" value="F:ferroxidase activity"/>
    <property type="evidence" value="ECO:0007669"/>
    <property type="project" value="UniProtKB-EC"/>
</dbReference>
<dbReference type="GO" id="GO:0034986">
    <property type="term" value="F:iron chaperone activity"/>
    <property type="evidence" value="ECO:0007669"/>
    <property type="project" value="TreeGrafter"/>
</dbReference>
<keyword evidence="8" id="KW-0560">Oxidoreductase</keyword>
<name>A0A9W6BX92_9CHLO</name>
<evidence type="ECO:0000313" key="14">
    <source>
        <dbReference type="Proteomes" id="UP001165080"/>
    </source>
</evidence>
<protein>
    <recommendedName>
        <fullName evidence="3">ferroxidase</fullName>
        <ecNumber evidence="3">1.16.3.1</ecNumber>
    </recommendedName>
</protein>
<dbReference type="EMBL" id="BRXU01000030">
    <property type="protein sequence ID" value="GLC59903.1"/>
    <property type="molecule type" value="Genomic_DNA"/>
</dbReference>
<evidence type="ECO:0000256" key="2">
    <source>
        <dbReference type="ARBA" id="ARBA00008183"/>
    </source>
</evidence>
<evidence type="ECO:0000256" key="10">
    <source>
        <dbReference type="ARBA" id="ARBA00023065"/>
    </source>
</evidence>
<dbReference type="NCBIfam" id="TIGR03422">
    <property type="entry name" value="mito_frataxin"/>
    <property type="match status" value="1"/>
</dbReference>
<keyword evidence="7" id="KW-0809">Transit peptide</keyword>
<evidence type="ECO:0000256" key="11">
    <source>
        <dbReference type="ARBA" id="ARBA00023128"/>
    </source>
</evidence>
<dbReference type="GO" id="GO:0008199">
    <property type="term" value="F:ferric iron binding"/>
    <property type="evidence" value="ECO:0007669"/>
    <property type="project" value="InterPro"/>
</dbReference>
<evidence type="ECO:0000256" key="4">
    <source>
        <dbReference type="ARBA" id="ARBA00022434"/>
    </source>
</evidence>
<evidence type="ECO:0000256" key="6">
    <source>
        <dbReference type="ARBA" id="ARBA00022496"/>
    </source>
</evidence>
<sequence>MASVLSCILRNRTQTAQRILPGCLQALQKCNMASSELHIIGSITGGPHPAHQRGPVRGFSEELRVVTSALSEADYHHVANETLDAMAEKLEAYVEEADLEGGDVEYSQGVLTVKLGKHGTFVVNKQTPNRQIWLSSPVSGPFRFDYVDGRWIYNRDRRDLVRQLEQEISSLIGPELHMG</sequence>
<dbReference type="PROSITE" id="PS50810">
    <property type="entry name" value="FRATAXIN_2"/>
    <property type="match status" value="1"/>
</dbReference>
<dbReference type="InterPro" id="IPR002908">
    <property type="entry name" value="Frataxin/CyaY"/>
</dbReference>
<gene>
    <name evidence="13" type="primary">PLEST010926</name>
    <name evidence="13" type="ORF">PLESTB_001550800</name>
</gene>
<dbReference type="OrthoDB" id="1897642at2759"/>
<evidence type="ECO:0000256" key="8">
    <source>
        <dbReference type="ARBA" id="ARBA00023002"/>
    </source>
</evidence>
<keyword evidence="11" id="KW-0496">Mitochondrion</keyword>
<dbReference type="Pfam" id="PF01491">
    <property type="entry name" value="Frataxin_Cyay"/>
    <property type="match status" value="1"/>
</dbReference>